<evidence type="ECO:0000313" key="4">
    <source>
        <dbReference type="Proteomes" id="UP000075683"/>
    </source>
</evidence>
<evidence type="ECO:0000256" key="1">
    <source>
        <dbReference type="SAM" id="Phobius"/>
    </source>
</evidence>
<keyword evidence="1" id="KW-0472">Membrane</keyword>
<name>A0A150LZE5_9BACI</name>
<feature type="transmembrane region" description="Helical" evidence="1">
    <location>
        <begin position="270"/>
        <end position="289"/>
    </location>
</feature>
<accession>A0A150LZE5</accession>
<dbReference type="STRING" id="301148.B4135_2518"/>
<organism evidence="3 4">
    <name type="scientific">Caldibacillus debilis</name>
    <dbReference type="NCBI Taxonomy" id="301148"/>
    <lineage>
        <taxon>Bacteria</taxon>
        <taxon>Bacillati</taxon>
        <taxon>Bacillota</taxon>
        <taxon>Bacilli</taxon>
        <taxon>Bacillales</taxon>
        <taxon>Bacillaceae</taxon>
        <taxon>Caldibacillus</taxon>
    </lineage>
</organism>
<dbReference type="Pfam" id="PF00535">
    <property type="entry name" value="Glycos_transf_2"/>
    <property type="match status" value="1"/>
</dbReference>
<dbReference type="InterPro" id="IPR029044">
    <property type="entry name" value="Nucleotide-diphossugar_trans"/>
</dbReference>
<reference evidence="3 4" key="1">
    <citation type="submission" date="2016-01" db="EMBL/GenBank/DDBJ databases">
        <title>Draft Genome Sequences of Seven Thermophilic Sporeformers Isolated from Foods.</title>
        <authorList>
            <person name="Berendsen E.M."/>
            <person name="Wells-Bennik M.H."/>
            <person name="Krawcyk A.O."/>
            <person name="De Jong A."/>
            <person name="Holsappel S."/>
            <person name="Eijlander R.T."/>
            <person name="Kuipers O.P."/>
        </authorList>
    </citation>
    <scope>NUCLEOTIDE SEQUENCE [LARGE SCALE GENOMIC DNA]</scope>
    <source>
        <strain evidence="3 4">B4135</strain>
    </source>
</reference>
<dbReference type="PANTHER" id="PTHR43646:SF3">
    <property type="entry name" value="SLR1566 PROTEIN"/>
    <property type="match status" value="1"/>
</dbReference>
<dbReference type="CDD" id="cd00761">
    <property type="entry name" value="Glyco_tranf_GTA_type"/>
    <property type="match status" value="1"/>
</dbReference>
<feature type="transmembrane region" description="Helical" evidence="1">
    <location>
        <begin position="294"/>
        <end position="313"/>
    </location>
</feature>
<dbReference type="EMBL" id="LQYT01000056">
    <property type="protein sequence ID" value="KYD17496.1"/>
    <property type="molecule type" value="Genomic_DNA"/>
</dbReference>
<dbReference type="Gene3D" id="3.90.550.10">
    <property type="entry name" value="Spore Coat Polysaccharide Biosynthesis Protein SpsA, Chain A"/>
    <property type="match status" value="1"/>
</dbReference>
<protein>
    <recommendedName>
        <fullName evidence="2">Glycosyltransferase 2-like domain-containing protein</fullName>
    </recommendedName>
</protein>
<proteinExistence type="predicted"/>
<dbReference type="OrthoDB" id="9806525at2"/>
<dbReference type="SUPFAM" id="SSF53448">
    <property type="entry name" value="Nucleotide-diphospho-sugar transferases"/>
    <property type="match status" value="1"/>
</dbReference>
<sequence length="365" mass="41454">MKLLLIFFLLSGCAAGLMLFRKNSLPITEGKPEKQPLVSVIIPARNEEKNLPHLLASLQKQTYKPMEIIVADDGSTDRTAEIAENFGARVVRVTEPPENWTGKTWAVWNGYLQSRGELLAFLDADIRLAPEALARLLRCREKTGGALSVVPFHQTEKWYERLALIINLLSIFVFTSPFEKNNPKKGLYGSCILVSRSDYEKIGGHASIRSEVVEDLNLGRKFMEAGIPVHNYIGEDTVRFRMYPGGLKSELEGFAKSAAPGVSNFRPATLAFIIWWLVGLVLSAAFPFFIQTEWFVPLLAGYFLYVLEIMYLARHAGNYGFWMPVLYFVPLLFFLTVMLYSTYQTHIRKKVLWKGRYVEVGKRKV</sequence>
<comment type="caution">
    <text evidence="3">The sequence shown here is derived from an EMBL/GenBank/DDBJ whole genome shotgun (WGS) entry which is preliminary data.</text>
</comment>
<feature type="domain" description="Glycosyltransferase 2-like" evidence="2">
    <location>
        <begin position="39"/>
        <end position="203"/>
    </location>
</feature>
<evidence type="ECO:0000313" key="3">
    <source>
        <dbReference type="EMBL" id="KYD17496.1"/>
    </source>
</evidence>
<gene>
    <name evidence="3" type="ORF">B4135_2518</name>
</gene>
<dbReference type="PATRIC" id="fig|301148.3.peg.4058"/>
<dbReference type="AlphaFoldDB" id="A0A150LZE5"/>
<dbReference type="RefSeq" id="WP_061569181.1">
    <property type="nucleotide sequence ID" value="NZ_LQYT01000056.1"/>
</dbReference>
<feature type="transmembrane region" description="Helical" evidence="1">
    <location>
        <begin position="319"/>
        <end position="340"/>
    </location>
</feature>
<keyword evidence="1" id="KW-1133">Transmembrane helix</keyword>
<evidence type="ECO:0000259" key="2">
    <source>
        <dbReference type="Pfam" id="PF00535"/>
    </source>
</evidence>
<dbReference type="InterPro" id="IPR001173">
    <property type="entry name" value="Glyco_trans_2-like"/>
</dbReference>
<keyword evidence="1" id="KW-0812">Transmembrane</keyword>
<dbReference type="Proteomes" id="UP000075683">
    <property type="component" value="Unassembled WGS sequence"/>
</dbReference>
<dbReference type="PANTHER" id="PTHR43646">
    <property type="entry name" value="GLYCOSYLTRANSFERASE"/>
    <property type="match status" value="1"/>
</dbReference>